<evidence type="ECO:0000313" key="2">
    <source>
        <dbReference type="EMBL" id="ASN68496.1"/>
    </source>
</evidence>
<sequence length="107" mass="11967">MPDDQERPAESADGEVIEARARKLRVPRNALRDYLERMRPGRRCSFCERGTYEAVPAPTGGTAGLLSTPVPYIKGLGIWFYSASCDVCGDTRLFHANHVREAMSEEH</sequence>
<organism evidence="3">
    <name type="scientific">uncultured Caudovirales phage</name>
    <dbReference type="NCBI Taxonomy" id="2100421"/>
    <lineage>
        <taxon>Viruses</taxon>
        <taxon>Duplodnaviria</taxon>
        <taxon>Heunggongvirae</taxon>
        <taxon>Uroviricota</taxon>
        <taxon>Caudoviricetes</taxon>
        <taxon>Peduoviridae</taxon>
        <taxon>Maltschvirus</taxon>
        <taxon>Maltschvirus maltsch</taxon>
    </lineage>
</organism>
<name>A0A2H4J2E8_9CAUD</name>
<evidence type="ECO:0000313" key="4">
    <source>
        <dbReference type="EMBL" id="ASN72130.1"/>
    </source>
</evidence>
<gene>
    <name evidence="1" type="ORF">3F6_7</name>
    <name evidence="4" type="ORF">7F6_29</name>
    <name evidence="3" type="ORF">8S7_66</name>
    <name evidence="2" type="ORF">9F7_59</name>
</gene>
<dbReference type="EMBL" id="MF417877">
    <property type="protein sequence ID" value="ASN68496.1"/>
    <property type="molecule type" value="Genomic_DNA"/>
</dbReference>
<dbReference type="EMBL" id="MF417876">
    <property type="protein sequence ID" value="ASN68348.1"/>
    <property type="molecule type" value="Genomic_DNA"/>
</dbReference>
<evidence type="ECO:0000313" key="1">
    <source>
        <dbReference type="EMBL" id="ASN68348.1"/>
    </source>
</evidence>
<dbReference type="EMBL" id="MF417942">
    <property type="protein sequence ID" value="ASN72130.1"/>
    <property type="molecule type" value="Genomic_DNA"/>
</dbReference>
<evidence type="ECO:0000313" key="3">
    <source>
        <dbReference type="EMBL" id="ASN68599.1"/>
    </source>
</evidence>
<dbReference type="EMBL" id="MF417878">
    <property type="protein sequence ID" value="ASN68599.1"/>
    <property type="molecule type" value="Genomic_DNA"/>
</dbReference>
<protein>
    <submittedName>
        <fullName evidence="3">Uncharacterized protein</fullName>
    </submittedName>
</protein>
<accession>A0A2H4J2E8</accession>
<reference evidence="3" key="1">
    <citation type="submission" date="2017-06" db="EMBL/GenBank/DDBJ databases">
        <title>Novel phages from South African skin metaviromes.</title>
        <authorList>
            <person name="van Zyl L.J."/>
            <person name="Abrahams Y."/>
            <person name="Stander E.A."/>
            <person name="Kirby B.M."/>
            <person name="Clavaud C."/>
            <person name="Farcet C."/>
            <person name="Breton L."/>
            <person name="Trindade M.I."/>
        </authorList>
    </citation>
    <scope>NUCLEOTIDE SEQUENCE</scope>
</reference>
<proteinExistence type="predicted"/>